<proteinExistence type="predicted"/>
<evidence type="ECO:0000313" key="1">
    <source>
        <dbReference type="EMBL" id="CAL1370327.1"/>
    </source>
</evidence>
<reference evidence="1 2" key="1">
    <citation type="submission" date="2024-04" db="EMBL/GenBank/DDBJ databases">
        <authorList>
            <person name="Fracassetti M."/>
        </authorList>
    </citation>
    <scope>NUCLEOTIDE SEQUENCE [LARGE SCALE GENOMIC DNA]</scope>
</reference>
<protein>
    <recommendedName>
        <fullName evidence="3">Transposase</fullName>
    </recommendedName>
</protein>
<dbReference type="AlphaFoldDB" id="A0AAV2DAW4"/>
<dbReference type="Proteomes" id="UP001497516">
    <property type="component" value="Chromosome 2"/>
</dbReference>
<dbReference type="EMBL" id="OZ034815">
    <property type="protein sequence ID" value="CAL1370327.1"/>
    <property type="molecule type" value="Genomic_DNA"/>
</dbReference>
<sequence length="155" mass="17235">MSASLSLLEQISFTPDGFPKRFVRIEYCRLHPVCNTCKVFGHDYSKPGQGLTKRFWVKKCQEEQLLVLEKGKQVAEDIDEEIAIPITEAGSSNLMDINCLIAVTQEVHVDTTMESTATNDTLSITPSALPSIGEFNKVVNGAKTKVNSKALMFYF</sequence>
<evidence type="ECO:0000313" key="2">
    <source>
        <dbReference type="Proteomes" id="UP001497516"/>
    </source>
</evidence>
<name>A0AAV2DAW4_9ROSI</name>
<evidence type="ECO:0008006" key="3">
    <source>
        <dbReference type="Google" id="ProtNLM"/>
    </source>
</evidence>
<organism evidence="1 2">
    <name type="scientific">Linum trigynum</name>
    <dbReference type="NCBI Taxonomy" id="586398"/>
    <lineage>
        <taxon>Eukaryota</taxon>
        <taxon>Viridiplantae</taxon>
        <taxon>Streptophyta</taxon>
        <taxon>Embryophyta</taxon>
        <taxon>Tracheophyta</taxon>
        <taxon>Spermatophyta</taxon>
        <taxon>Magnoliopsida</taxon>
        <taxon>eudicotyledons</taxon>
        <taxon>Gunneridae</taxon>
        <taxon>Pentapetalae</taxon>
        <taxon>rosids</taxon>
        <taxon>fabids</taxon>
        <taxon>Malpighiales</taxon>
        <taxon>Linaceae</taxon>
        <taxon>Linum</taxon>
    </lineage>
</organism>
<keyword evidence="2" id="KW-1185">Reference proteome</keyword>
<gene>
    <name evidence="1" type="ORF">LTRI10_LOCUS12464</name>
</gene>
<accession>A0AAV2DAW4</accession>